<gene>
    <name evidence="8" type="primary">drmD</name>
    <name evidence="8" type="ORF">ACFPJ6_00810</name>
</gene>
<dbReference type="PANTHER" id="PTHR10799">
    <property type="entry name" value="SNF2/RAD54 HELICASE FAMILY"/>
    <property type="match status" value="1"/>
</dbReference>
<keyword evidence="1" id="KW-0547">Nucleotide-binding</keyword>
<dbReference type="NCBIfam" id="NF038317">
    <property type="entry name" value="DISARM_DrmD"/>
    <property type="match status" value="1"/>
</dbReference>
<dbReference type="InterPro" id="IPR027417">
    <property type="entry name" value="P-loop_NTPase"/>
</dbReference>
<dbReference type="PROSITE" id="PS51192">
    <property type="entry name" value="HELICASE_ATP_BIND_1"/>
    <property type="match status" value="1"/>
</dbReference>
<evidence type="ECO:0000256" key="5">
    <source>
        <dbReference type="SAM" id="MobiDB-lite"/>
    </source>
</evidence>
<dbReference type="InterPro" id="IPR057342">
    <property type="entry name" value="DEXDc_RapA"/>
</dbReference>
<feature type="domain" description="Helicase C-terminal" evidence="7">
    <location>
        <begin position="495"/>
        <end position="673"/>
    </location>
</feature>
<evidence type="ECO:0000256" key="4">
    <source>
        <dbReference type="ARBA" id="ARBA00022840"/>
    </source>
</evidence>
<feature type="region of interest" description="Disordered" evidence="5">
    <location>
        <begin position="443"/>
        <end position="466"/>
    </location>
</feature>
<evidence type="ECO:0000313" key="9">
    <source>
        <dbReference type="Proteomes" id="UP001596122"/>
    </source>
</evidence>
<keyword evidence="2" id="KW-0378">Hydrolase</keyword>
<dbReference type="CDD" id="cd18011">
    <property type="entry name" value="DEXDc_RapA"/>
    <property type="match status" value="1"/>
</dbReference>
<evidence type="ECO:0000259" key="7">
    <source>
        <dbReference type="PROSITE" id="PS51194"/>
    </source>
</evidence>
<reference evidence="9" key="1">
    <citation type="journal article" date="2019" name="Int. J. Syst. Evol. Microbiol.">
        <title>The Global Catalogue of Microorganisms (GCM) 10K type strain sequencing project: providing services to taxonomists for standard genome sequencing and annotation.</title>
        <authorList>
            <consortium name="The Broad Institute Genomics Platform"/>
            <consortium name="The Broad Institute Genome Sequencing Center for Infectious Disease"/>
            <person name="Wu L."/>
            <person name="Ma J."/>
        </authorList>
    </citation>
    <scope>NUCLEOTIDE SEQUENCE [LARGE SCALE GENOMIC DNA]</scope>
    <source>
        <strain evidence="9">CCUG 43114</strain>
    </source>
</reference>
<evidence type="ECO:0000259" key="6">
    <source>
        <dbReference type="PROSITE" id="PS51192"/>
    </source>
</evidence>
<dbReference type="InterPro" id="IPR001650">
    <property type="entry name" value="Helicase_C-like"/>
</dbReference>
<dbReference type="Gene3D" id="3.40.50.10810">
    <property type="entry name" value="Tandem AAA-ATPase domain"/>
    <property type="match status" value="1"/>
</dbReference>
<accession>A0ABW0GI22</accession>
<feature type="domain" description="Helicase ATP-binding" evidence="6">
    <location>
        <begin position="128"/>
        <end position="323"/>
    </location>
</feature>
<evidence type="ECO:0000256" key="1">
    <source>
        <dbReference type="ARBA" id="ARBA00022741"/>
    </source>
</evidence>
<dbReference type="InterPro" id="IPR038718">
    <property type="entry name" value="SNF2-like_sf"/>
</dbReference>
<keyword evidence="9" id="KW-1185">Reference proteome</keyword>
<dbReference type="Pfam" id="PF00176">
    <property type="entry name" value="SNF2-rel_dom"/>
    <property type="match status" value="1"/>
</dbReference>
<evidence type="ECO:0000256" key="3">
    <source>
        <dbReference type="ARBA" id="ARBA00022806"/>
    </source>
</evidence>
<sequence>MPEPGQVVEVRGSTWAVADVREQGLTRSPADEGVAGTHHVVSLQSLDEDRLGTELDVVWELEVGQTVAPDQGLPEAITADGFDDPNRLAAFVDAVRWGAVTSADEKSFQAPFRSGANVEAYQLEPLRRALQAPRTNLLLADDVGLGKTIEAGLVIQELLLRHRARSVVIVCPPSLSLKWQDEMREKFGLDFVIVNSALMSDVRRSHGLNANPFRLFPRVIVSMAWLPSLRAQRLLRDVYAQVGDINSARRFAFDMLVVDEAHHVAPSSPSAVGGGRGYAVDSARTIATRDLAMVCEHRLFLSATPHNGHSESFTALLEMIDDRRFSRGATLDEKALADVTVRRLKTELHDKQFQPRQIKSILFTPSDDEQAAFESLTSLLEESARANGRGRSGDIVSMLLKKRFLSSSWAFAMTMSLYDSSGSSGRLPDLDDEDDYYAEVLGSEQDDEEEGHSDQPEFSALRQSKGSDPLVAASPQQIAELVAWGQGYENQPDSRLRALVTFLDAVCRPDGRLWSNERVVIFTEYATTLEWIVGVLEQRGYGPVLDTIRGSTDPEQREQTRARFSESPDKEPIRVLVATDSAGEGIDLQAYCHRLVNFDIPFNPSRLEQRIGRIDRYGQQHTPEIYHFQPDRASTTYGADMDFMRRIAEKVGTIARDLGSVNQVIDAQVQNHFSRLRSVRTKTPADDGNAIIGRALAGSAELNRQLTELSRTYADRKAAMHLTPANSRRVVDTALSLTAQPELVEIGDDYSDAEVFQVPSLGSSWQPALRGLDTRLKPGVWRPITFDDGQSGRSDVVHVHLGHALLQKAGRILRSSLFSADSAMSRVTAVVVPGIEQSCVAAVSRLVLVGRGGVRLHEEVFLTGIRVRGQAMAESKVEQLLEQTLDGQGLTLADDRIRAQLSAEWNQDGSRLRSRLLTAMTGRAERHQGAVEERLESRRQSDVTRAREIFGAFRRNLHDSQTRLRAIEAEEASTLWPTEQLAQVRRDIRAMEDRLATLADEEAREVAAIQERYTDIRPHVSAAAVVFALTPRDARQGELA</sequence>
<dbReference type="EMBL" id="JBHSLD010000001">
    <property type="protein sequence ID" value="MFC5379322.1"/>
    <property type="molecule type" value="Genomic_DNA"/>
</dbReference>
<evidence type="ECO:0000313" key="8">
    <source>
        <dbReference type="EMBL" id="MFC5379322.1"/>
    </source>
</evidence>
<dbReference type="PROSITE" id="PS51194">
    <property type="entry name" value="HELICASE_CTER"/>
    <property type="match status" value="1"/>
</dbReference>
<comment type="caution">
    <text evidence="8">The sequence shown here is derived from an EMBL/GenBank/DDBJ whole genome shotgun (WGS) entry which is preliminary data.</text>
</comment>
<dbReference type="InterPro" id="IPR000330">
    <property type="entry name" value="SNF2_N"/>
</dbReference>
<organism evidence="8 9">
    <name type="scientific">Aquipuribacter nitratireducens</name>
    <dbReference type="NCBI Taxonomy" id="650104"/>
    <lineage>
        <taxon>Bacteria</taxon>
        <taxon>Bacillati</taxon>
        <taxon>Actinomycetota</taxon>
        <taxon>Actinomycetes</taxon>
        <taxon>Micrococcales</taxon>
        <taxon>Intrasporangiaceae</taxon>
        <taxon>Aquipuribacter</taxon>
    </lineage>
</organism>
<dbReference type="SMART" id="SM00490">
    <property type="entry name" value="HELICc"/>
    <property type="match status" value="1"/>
</dbReference>
<name>A0ABW0GI22_9MICO</name>
<dbReference type="CDD" id="cd18793">
    <property type="entry name" value="SF2_C_SNF"/>
    <property type="match status" value="1"/>
</dbReference>
<dbReference type="SMART" id="SM00487">
    <property type="entry name" value="DEXDc"/>
    <property type="match status" value="1"/>
</dbReference>
<evidence type="ECO:0000256" key="2">
    <source>
        <dbReference type="ARBA" id="ARBA00022801"/>
    </source>
</evidence>
<dbReference type="SUPFAM" id="SSF52540">
    <property type="entry name" value="P-loop containing nucleoside triphosphate hydrolases"/>
    <property type="match status" value="2"/>
</dbReference>
<dbReference type="Proteomes" id="UP001596122">
    <property type="component" value="Unassembled WGS sequence"/>
</dbReference>
<keyword evidence="3" id="KW-0347">Helicase</keyword>
<dbReference type="Pfam" id="PF00271">
    <property type="entry name" value="Helicase_C"/>
    <property type="match status" value="1"/>
</dbReference>
<dbReference type="InterPro" id="IPR014001">
    <property type="entry name" value="Helicase_ATP-bd"/>
</dbReference>
<keyword evidence="4" id="KW-0067">ATP-binding</keyword>
<dbReference type="Gene3D" id="3.40.50.300">
    <property type="entry name" value="P-loop containing nucleotide triphosphate hydrolases"/>
    <property type="match status" value="1"/>
</dbReference>
<proteinExistence type="predicted"/>
<dbReference type="InterPro" id="IPR049730">
    <property type="entry name" value="SNF2/RAD54-like_C"/>
</dbReference>
<dbReference type="RefSeq" id="WP_340266569.1">
    <property type="nucleotide sequence ID" value="NZ_JBBEOG010000001.1"/>
</dbReference>
<protein>
    <submittedName>
        <fullName evidence="8">DISARM system SNF2-like helicase DrmD</fullName>
    </submittedName>
</protein>